<dbReference type="CDD" id="cd14264">
    <property type="entry name" value="DAGK_IM"/>
    <property type="match status" value="1"/>
</dbReference>
<feature type="binding site" evidence="21">
    <location>
        <begin position="40"/>
        <end position="44"/>
    </location>
    <ligand>
        <name>substrate</name>
    </ligand>
</feature>
<comment type="caution">
    <text evidence="24">Lacks conserved residue(s) required for the propagation of feature annotation.</text>
</comment>
<comment type="subcellular location">
    <subcellularLocation>
        <location evidence="1 24">Cell inner membrane</location>
        <topology evidence="1 24">Multi-pass membrane protein</topology>
    </subcellularLocation>
</comment>
<dbReference type="Proteomes" id="UP000295131">
    <property type="component" value="Unassembled WGS sequence"/>
</dbReference>
<dbReference type="GO" id="GO:0005524">
    <property type="term" value="F:ATP binding"/>
    <property type="evidence" value="ECO:0007669"/>
    <property type="project" value="UniProtKB-KW"/>
</dbReference>
<feature type="transmembrane region" description="Helical" evidence="24">
    <location>
        <begin position="67"/>
        <end position="89"/>
    </location>
</feature>
<dbReference type="Pfam" id="PF01219">
    <property type="entry name" value="DAGK_prokar"/>
    <property type="match status" value="1"/>
</dbReference>
<evidence type="ECO:0000256" key="23">
    <source>
        <dbReference type="PIRSR" id="PIRSR600829-4"/>
    </source>
</evidence>
<accession>A0A4R5PL19</accession>
<keyword evidence="15 24" id="KW-1133">Transmembrane helix</keyword>
<dbReference type="OrthoDB" id="7595530at2"/>
<organism evidence="25 26">
    <name type="scientific">Pseudohoeflea suaedae</name>
    <dbReference type="NCBI Taxonomy" id="877384"/>
    <lineage>
        <taxon>Bacteria</taxon>
        <taxon>Pseudomonadati</taxon>
        <taxon>Pseudomonadota</taxon>
        <taxon>Alphaproteobacteria</taxon>
        <taxon>Hyphomicrobiales</taxon>
        <taxon>Rhizobiaceae</taxon>
        <taxon>Pseudohoeflea</taxon>
    </lineage>
</organism>
<feature type="binding site" evidence="23">
    <location>
        <position position="86"/>
    </location>
    <ligand>
        <name>a divalent metal cation</name>
        <dbReference type="ChEBI" id="CHEBI:60240"/>
    </ligand>
</feature>
<evidence type="ECO:0000256" key="3">
    <source>
        <dbReference type="ARBA" id="ARBA00012133"/>
    </source>
</evidence>
<dbReference type="EMBL" id="SMSI01000002">
    <property type="protein sequence ID" value="TDH36325.1"/>
    <property type="molecule type" value="Genomic_DNA"/>
</dbReference>
<proteinExistence type="inferred from homology"/>
<evidence type="ECO:0000256" key="8">
    <source>
        <dbReference type="ARBA" id="ARBA00022679"/>
    </source>
</evidence>
<evidence type="ECO:0000256" key="1">
    <source>
        <dbReference type="ARBA" id="ARBA00004429"/>
    </source>
</evidence>
<keyword evidence="6" id="KW-0444">Lipid biosynthesis</keyword>
<keyword evidence="16 24" id="KW-0443">Lipid metabolism</keyword>
<dbReference type="PANTHER" id="PTHR34299">
    <property type="entry name" value="DIACYLGLYCEROL KINASE"/>
    <property type="match status" value="1"/>
</dbReference>
<dbReference type="InterPro" id="IPR033718">
    <property type="entry name" value="DAGK_prok"/>
</dbReference>
<evidence type="ECO:0000256" key="10">
    <source>
        <dbReference type="ARBA" id="ARBA00022723"/>
    </source>
</evidence>
<feature type="binding site" evidence="21">
    <location>
        <position position="19"/>
    </location>
    <ligand>
        <name>substrate</name>
    </ligand>
</feature>
<evidence type="ECO:0000256" key="12">
    <source>
        <dbReference type="ARBA" id="ARBA00022777"/>
    </source>
</evidence>
<dbReference type="InterPro" id="IPR036945">
    <property type="entry name" value="DAGK_sf"/>
</dbReference>
<keyword evidence="11 22" id="KW-0547">Nucleotide-binding</keyword>
<keyword evidence="7 24" id="KW-0997">Cell inner membrane</keyword>
<dbReference type="AlphaFoldDB" id="A0A4R5PL19"/>
<keyword evidence="17 24" id="KW-0472">Membrane</keyword>
<dbReference type="GO" id="GO:0046872">
    <property type="term" value="F:metal ion binding"/>
    <property type="evidence" value="ECO:0007669"/>
    <property type="project" value="UniProtKB-KW"/>
</dbReference>
<gene>
    <name evidence="25" type="ORF">E2A64_10525</name>
</gene>
<evidence type="ECO:0000256" key="24">
    <source>
        <dbReference type="RuleBase" id="RU363065"/>
    </source>
</evidence>
<dbReference type="EC" id="2.7.1.107" evidence="3 24"/>
<feature type="binding site" evidence="21">
    <location>
        <position position="65"/>
    </location>
    <ligand>
        <name>substrate</name>
    </ligand>
</feature>
<evidence type="ECO:0000256" key="11">
    <source>
        <dbReference type="ARBA" id="ARBA00022741"/>
    </source>
</evidence>
<keyword evidence="10 23" id="KW-0479">Metal-binding</keyword>
<keyword evidence="13 22" id="KW-0067">ATP-binding</keyword>
<dbReference type="InterPro" id="IPR000829">
    <property type="entry name" value="DAGK"/>
</dbReference>
<evidence type="ECO:0000256" key="20">
    <source>
        <dbReference type="PIRSR" id="PIRSR600829-1"/>
    </source>
</evidence>
<evidence type="ECO:0000256" key="7">
    <source>
        <dbReference type="ARBA" id="ARBA00022519"/>
    </source>
</evidence>
<evidence type="ECO:0000256" key="22">
    <source>
        <dbReference type="PIRSR" id="PIRSR600829-3"/>
    </source>
</evidence>
<evidence type="ECO:0000256" key="2">
    <source>
        <dbReference type="ARBA" id="ARBA00005967"/>
    </source>
</evidence>
<evidence type="ECO:0000313" key="26">
    <source>
        <dbReference type="Proteomes" id="UP000295131"/>
    </source>
</evidence>
<keyword evidence="18" id="KW-0594">Phospholipid biosynthesis</keyword>
<evidence type="ECO:0000256" key="17">
    <source>
        <dbReference type="ARBA" id="ARBA00023136"/>
    </source>
</evidence>
<keyword evidence="9 24" id="KW-0812">Transmembrane</keyword>
<evidence type="ECO:0000256" key="4">
    <source>
        <dbReference type="ARBA" id="ARBA00017575"/>
    </source>
</evidence>
<feature type="binding site" evidence="21">
    <location>
        <position position="79"/>
    </location>
    <ligand>
        <name>substrate</name>
    </ligand>
</feature>
<name>A0A4R5PL19_9HYPH</name>
<evidence type="ECO:0000256" key="5">
    <source>
        <dbReference type="ARBA" id="ARBA00022475"/>
    </source>
</evidence>
<evidence type="ECO:0000256" key="6">
    <source>
        <dbReference type="ARBA" id="ARBA00022516"/>
    </source>
</evidence>
<comment type="cofactor">
    <cofactor evidence="23">
        <name>Mg(2+)</name>
        <dbReference type="ChEBI" id="CHEBI:18420"/>
    </cofactor>
    <text evidence="23">Mn(2+), Zn(2+), Cd(2+) and Co(2+) support activity to lesser extents.</text>
</comment>
<evidence type="ECO:0000256" key="15">
    <source>
        <dbReference type="ARBA" id="ARBA00022989"/>
    </source>
</evidence>
<feature type="binding site" evidence="22">
    <location>
        <position position="38"/>
    </location>
    <ligand>
        <name>ATP</name>
        <dbReference type="ChEBI" id="CHEBI:30616"/>
    </ligand>
</feature>
<dbReference type="PANTHER" id="PTHR34299:SF1">
    <property type="entry name" value="DIACYLGLYCEROL KINASE"/>
    <property type="match status" value="1"/>
</dbReference>
<dbReference type="GO" id="GO:0006654">
    <property type="term" value="P:phosphatidic acid biosynthetic process"/>
    <property type="evidence" value="ECO:0007669"/>
    <property type="project" value="InterPro"/>
</dbReference>
<feature type="active site" description="Proton acceptor" evidence="20">
    <location>
        <position position="79"/>
    </location>
</feature>
<comment type="similarity">
    <text evidence="2 24">Belongs to the bacterial diacylglycerol kinase family.</text>
</comment>
<keyword evidence="26" id="KW-1185">Reference proteome</keyword>
<reference evidence="25 26" key="1">
    <citation type="journal article" date="2013" name="Int. J. Syst. Evol. Microbiol.">
        <title>Hoeflea suaedae sp. nov., an endophytic bacterium isolated from the root of the halophyte Suaeda maritima.</title>
        <authorList>
            <person name="Chung E.J."/>
            <person name="Park J.A."/>
            <person name="Pramanik P."/>
            <person name="Bibi F."/>
            <person name="Jeon C.O."/>
            <person name="Chung Y.R."/>
        </authorList>
    </citation>
    <scope>NUCLEOTIDE SEQUENCE [LARGE SCALE GENOMIC DNA]</scope>
    <source>
        <strain evidence="25 26">YC6898</strain>
    </source>
</reference>
<feature type="binding site" evidence="21">
    <location>
        <position position="108"/>
    </location>
    <ligand>
        <name>substrate</name>
    </ligand>
</feature>
<feature type="binding site" evidence="22">
    <location>
        <position position="19"/>
    </location>
    <ligand>
        <name>ATP</name>
        <dbReference type="ChEBI" id="CHEBI:30616"/>
    </ligand>
</feature>
<comment type="function">
    <text evidence="24">Catalyzes the ATP-dependent phosphorylation of sn-l,2-diacylglycerol (DAG) to phosphatidic acid. Involved in the recycling of diacylglycerol produced as a by-product during membrane-derived oligosaccharide (MDO) biosynthesis.</text>
</comment>
<keyword evidence="19 24" id="KW-1208">Phospholipid metabolism</keyword>
<evidence type="ECO:0000256" key="9">
    <source>
        <dbReference type="ARBA" id="ARBA00022692"/>
    </source>
</evidence>
<feature type="transmembrane region" description="Helical" evidence="24">
    <location>
        <begin position="110"/>
        <end position="131"/>
    </location>
</feature>
<evidence type="ECO:0000256" key="19">
    <source>
        <dbReference type="ARBA" id="ARBA00023264"/>
    </source>
</evidence>
<comment type="catalytic activity">
    <reaction evidence="24">
        <text>a 1,2-diacyl-sn-glycerol + ATP = a 1,2-diacyl-sn-glycero-3-phosphate + ADP + H(+)</text>
        <dbReference type="Rhea" id="RHEA:10272"/>
        <dbReference type="ChEBI" id="CHEBI:15378"/>
        <dbReference type="ChEBI" id="CHEBI:17815"/>
        <dbReference type="ChEBI" id="CHEBI:30616"/>
        <dbReference type="ChEBI" id="CHEBI:58608"/>
        <dbReference type="ChEBI" id="CHEBI:456216"/>
        <dbReference type="EC" id="2.7.1.107"/>
    </reaction>
</comment>
<keyword evidence="14 23" id="KW-0460">Magnesium</keyword>
<feature type="binding site" evidence="23">
    <location>
        <position position="38"/>
    </location>
    <ligand>
        <name>a divalent metal cation</name>
        <dbReference type="ChEBI" id="CHEBI:60240"/>
    </ligand>
</feature>
<evidence type="ECO:0000256" key="21">
    <source>
        <dbReference type="PIRSR" id="PIRSR600829-2"/>
    </source>
</evidence>
<feature type="binding site" evidence="22">
    <location>
        <begin position="104"/>
        <end position="105"/>
    </location>
    <ligand>
        <name>ATP</name>
        <dbReference type="ChEBI" id="CHEBI:30616"/>
    </ligand>
</feature>
<keyword evidence="12 24" id="KW-0418">Kinase</keyword>
<dbReference type="Gene3D" id="1.10.287.3610">
    <property type="match status" value="1"/>
</dbReference>
<keyword evidence="5" id="KW-1003">Cell membrane</keyword>
<protein>
    <recommendedName>
        <fullName evidence="4 24">Diacylglycerol kinase</fullName>
        <ecNumber evidence="3 24">2.7.1.107</ecNumber>
    </recommendedName>
</protein>
<dbReference type="GO" id="GO:0004143">
    <property type="term" value="F:ATP-dependent diacylglycerol kinase activity"/>
    <property type="evidence" value="ECO:0007669"/>
    <property type="project" value="UniProtKB-EC"/>
</dbReference>
<dbReference type="GO" id="GO:0005886">
    <property type="term" value="C:plasma membrane"/>
    <property type="evidence" value="ECO:0007669"/>
    <property type="project" value="UniProtKB-SubCell"/>
</dbReference>
<evidence type="ECO:0000256" key="13">
    <source>
        <dbReference type="ARBA" id="ARBA00022840"/>
    </source>
</evidence>
<comment type="caution">
    <text evidence="25">The sequence shown here is derived from an EMBL/GenBank/DDBJ whole genome shotgun (WGS) entry which is preliminary data.</text>
</comment>
<evidence type="ECO:0000256" key="14">
    <source>
        <dbReference type="ARBA" id="ARBA00022842"/>
    </source>
</evidence>
<sequence>MQDEHDKPNGKRHGSGMGRMSKALAVSLSGVREALRCEAAFRQELAIGAVFAVAALMLEVTPAERGVLLASIFIVLIVELLNTALEVTLDRITLEEDPSVRKAKDMGSAAVFLSIVAAGVVWICITGPLVYRALS</sequence>
<evidence type="ECO:0000256" key="16">
    <source>
        <dbReference type="ARBA" id="ARBA00023098"/>
    </source>
</evidence>
<feature type="binding site" evidence="22">
    <location>
        <position position="86"/>
    </location>
    <ligand>
        <name>ATP</name>
        <dbReference type="ChEBI" id="CHEBI:30616"/>
    </ligand>
</feature>
<evidence type="ECO:0000256" key="18">
    <source>
        <dbReference type="ARBA" id="ARBA00023209"/>
    </source>
</evidence>
<evidence type="ECO:0000313" key="25">
    <source>
        <dbReference type="EMBL" id="TDH36325.1"/>
    </source>
</evidence>
<keyword evidence="8 24" id="KW-0808">Transferase</keyword>